<reference evidence="3" key="1">
    <citation type="submission" date="2019-10" db="EMBL/GenBank/DDBJ databases">
        <authorList>
            <person name="Nor Muhammad N."/>
        </authorList>
    </citation>
    <scope>NUCLEOTIDE SEQUENCE</scope>
</reference>
<feature type="region of interest" description="Disordered" evidence="1">
    <location>
        <begin position="35"/>
        <end position="61"/>
    </location>
</feature>
<dbReference type="CDD" id="cd15457">
    <property type="entry name" value="NADAR"/>
    <property type="match status" value="1"/>
</dbReference>
<organism evidence="3">
    <name type="scientific">Ganoderma boninense</name>
    <dbReference type="NCBI Taxonomy" id="34458"/>
    <lineage>
        <taxon>Eukaryota</taxon>
        <taxon>Fungi</taxon>
        <taxon>Dikarya</taxon>
        <taxon>Basidiomycota</taxon>
        <taxon>Agaricomycotina</taxon>
        <taxon>Agaricomycetes</taxon>
        <taxon>Polyporales</taxon>
        <taxon>Polyporaceae</taxon>
        <taxon>Ganoderma</taxon>
    </lineage>
</organism>
<dbReference type="AlphaFoldDB" id="A0A5K1K7D6"/>
<feature type="region of interest" description="Disordered" evidence="1">
    <location>
        <begin position="91"/>
        <end position="119"/>
    </location>
</feature>
<proteinExistence type="predicted"/>
<feature type="compositionally biased region" description="Acidic residues" evidence="1">
    <location>
        <begin position="45"/>
        <end position="55"/>
    </location>
</feature>
<dbReference type="InterPro" id="IPR037238">
    <property type="entry name" value="YbiA-like_sf"/>
</dbReference>
<gene>
    <name evidence="3" type="primary">Q9P304</name>
</gene>
<dbReference type="Gene3D" id="1.10.357.40">
    <property type="entry name" value="YbiA-like"/>
    <property type="match status" value="1"/>
</dbReference>
<feature type="domain" description="NADAR" evidence="2">
    <location>
        <begin position="114"/>
        <end position="218"/>
    </location>
</feature>
<dbReference type="EMBL" id="LR729896">
    <property type="protein sequence ID" value="VWP02060.1"/>
    <property type="molecule type" value="Genomic_DNA"/>
</dbReference>
<evidence type="ECO:0000259" key="2">
    <source>
        <dbReference type="Pfam" id="PF08719"/>
    </source>
</evidence>
<protein>
    <submittedName>
        <fullName evidence="3">Alcohol oxidase</fullName>
    </submittedName>
</protein>
<evidence type="ECO:0000256" key="1">
    <source>
        <dbReference type="SAM" id="MobiDB-lite"/>
    </source>
</evidence>
<evidence type="ECO:0000313" key="3">
    <source>
        <dbReference type="EMBL" id="VWP02060.1"/>
    </source>
</evidence>
<accession>A0A5K1K7D6</accession>
<dbReference type="NCBIfam" id="TIGR02464">
    <property type="entry name" value="ribofla_fusion"/>
    <property type="match status" value="1"/>
</dbReference>
<dbReference type="SUPFAM" id="SSF143990">
    <property type="entry name" value="YbiA-like"/>
    <property type="match status" value="1"/>
</dbReference>
<dbReference type="InterPro" id="IPR012816">
    <property type="entry name" value="NADAR"/>
</dbReference>
<dbReference type="Pfam" id="PF08719">
    <property type="entry name" value="NADAR"/>
    <property type="match status" value="1"/>
</dbReference>
<name>A0A5K1K7D6_9APHY</name>
<sequence>MTKTPDDFVFFWKPDGPNGWAGQWYPSPFTVRVTLPPSVPRRDGDGEEAKEEEERDVPGDLRAGRRPPLFLFLVRFIHNYDYTLRSGPRPDAEHALPAVEGHSTHDIEGSAPPPSPKEVKALGRKVKNFDDETWVRERTRIVLEGSLHKFRQNAPLRRELFATGERELAEASPLDRIWGIGMGEKKGWETCGGDAKGRQGWGLNLLGKALVEARAILREEFKDEVEGQVADGGDGEAL</sequence>